<dbReference type="Pfam" id="PF04261">
    <property type="entry name" value="Dyp_perox_N"/>
    <property type="match status" value="1"/>
</dbReference>
<reference evidence="2 3" key="1">
    <citation type="submission" date="2018-04" db="EMBL/GenBank/DDBJ databases">
        <title>Novel Campyloabacter and Helicobacter Species and Strains.</title>
        <authorList>
            <person name="Mannion A.J."/>
            <person name="Shen Z."/>
            <person name="Fox J.G."/>
        </authorList>
    </citation>
    <scope>NUCLEOTIDE SEQUENCE [LARGE SCALE GENOMIC DNA]</scope>
    <source>
        <strain evidence="2 3">MIT 99-5101</strain>
    </source>
</reference>
<evidence type="ECO:0000313" key="3">
    <source>
        <dbReference type="Proteomes" id="UP000256650"/>
    </source>
</evidence>
<dbReference type="Proteomes" id="UP000256650">
    <property type="component" value="Unassembled WGS sequence"/>
</dbReference>
<sequence length="37" mass="3932">MNPYDLTITFGAGASSFDKLGLKVARPKALQGFATFP</sequence>
<evidence type="ECO:0000259" key="1">
    <source>
        <dbReference type="Pfam" id="PF04261"/>
    </source>
</evidence>
<comment type="caution">
    <text evidence="2">The sequence shown here is derived from an EMBL/GenBank/DDBJ whole genome shotgun (WGS) entry which is preliminary data.</text>
</comment>
<proteinExistence type="predicted"/>
<keyword evidence="3" id="KW-1185">Reference proteome</keyword>
<dbReference type="InterPro" id="IPR048327">
    <property type="entry name" value="Dyp_perox_N"/>
</dbReference>
<feature type="domain" description="Dyp-type peroxidase N-terminal" evidence="1">
    <location>
        <begin position="4"/>
        <end position="37"/>
    </location>
</feature>
<accession>A0A3D8I8R6</accession>
<gene>
    <name evidence="2" type="ORF">CQA43_09245</name>
</gene>
<organism evidence="2 3">
    <name type="scientific">Helicobacter ganmani</name>
    <dbReference type="NCBI Taxonomy" id="60246"/>
    <lineage>
        <taxon>Bacteria</taxon>
        <taxon>Pseudomonadati</taxon>
        <taxon>Campylobacterota</taxon>
        <taxon>Epsilonproteobacteria</taxon>
        <taxon>Campylobacterales</taxon>
        <taxon>Helicobacteraceae</taxon>
        <taxon>Helicobacter</taxon>
    </lineage>
</organism>
<dbReference type="EMBL" id="NXLS01000017">
    <property type="protein sequence ID" value="RDU61507.1"/>
    <property type="molecule type" value="Genomic_DNA"/>
</dbReference>
<name>A0A3D8I8R6_9HELI</name>
<evidence type="ECO:0000313" key="2">
    <source>
        <dbReference type="EMBL" id="RDU61507.1"/>
    </source>
</evidence>
<dbReference type="RefSeq" id="WP_115552311.1">
    <property type="nucleotide sequence ID" value="NZ_CAONBV010000092.1"/>
</dbReference>
<protein>
    <recommendedName>
        <fullName evidence="1">Dyp-type peroxidase N-terminal domain-containing protein</fullName>
    </recommendedName>
</protein>
<dbReference type="AlphaFoldDB" id="A0A3D8I8R6"/>
<dbReference type="OrthoDB" id="9781066at2"/>